<organism evidence="3 4">
    <name type="scientific">Brassica cretica</name>
    <name type="common">Mustard</name>
    <dbReference type="NCBI Taxonomy" id="69181"/>
    <lineage>
        <taxon>Eukaryota</taxon>
        <taxon>Viridiplantae</taxon>
        <taxon>Streptophyta</taxon>
        <taxon>Embryophyta</taxon>
        <taxon>Tracheophyta</taxon>
        <taxon>Spermatophyta</taxon>
        <taxon>Magnoliopsida</taxon>
        <taxon>eudicotyledons</taxon>
        <taxon>Gunneridae</taxon>
        <taxon>Pentapetalae</taxon>
        <taxon>rosids</taxon>
        <taxon>malvids</taxon>
        <taxon>Brassicales</taxon>
        <taxon>Brassicaceae</taxon>
        <taxon>Brassiceae</taxon>
        <taxon>Brassica</taxon>
    </lineage>
</organism>
<dbReference type="PANTHER" id="PTHR43572">
    <property type="entry name" value="CHAPERONE PROTEIN CLPD, CHLOROPLASTIC"/>
    <property type="match status" value="1"/>
</dbReference>
<protein>
    <recommendedName>
        <fullName evidence="5">ATPase AAA-type core domain-containing protein</fullName>
    </recommendedName>
</protein>
<evidence type="ECO:0000313" key="3">
    <source>
        <dbReference type="EMBL" id="KAF3511220.1"/>
    </source>
</evidence>
<dbReference type="InterPro" id="IPR003959">
    <property type="entry name" value="ATPase_AAA_core"/>
</dbReference>
<dbReference type="InterPro" id="IPR051650">
    <property type="entry name" value="SL_signaling_regulator"/>
</dbReference>
<dbReference type="InterPro" id="IPR058954">
    <property type="entry name" value="AAA_lid_SMAX1"/>
</dbReference>
<feature type="domain" description="SMAX1-like AAA+ ATPase lid" evidence="2">
    <location>
        <begin position="172"/>
        <end position="237"/>
    </location>
</feature>
<name>A0A8S9P7J7_BRACR</name>
<gene>
    <name evidence="3" type="ORF">F2Q69_00001983</name>
</gene>
<dbReference type="Gene3D" id="3.40.50.300">
    <property type="entry name" value="P-loop containing nucleotide triphosphate hydrolases"/>
    <property type="match status" value="1"/>
</dbReference>
<dbReference type="GO" id="GO:0016887">
    <property type="term" value="F:ATP hydrolysis activity"/>
    <property type="evidence" value="ECO:0007669"/>
    <property type="project" value="InterPro"/>
</dbReference>
<accession>A0A8S9P7J7</accession>
<sequence>MSGCDDVMRLRGKTMVDHIFEVMCRNPFCIVFLENIDKADEKLQLSLSKAIETGKFMDSNGREVGMGNTTFVMTSSSVENSGTRTTYSEEQLLRAKWKQLEIWIETVSCLSSEKKRKLGLGETVEMGKRLNRTTNGVLDLNLQAQETETEETYNTEENSKPWLENLKKHESLIECVRSDCLLEIDHKIMERLLAAVYFSDNRKDIIKELMEKVMARVFLHVKERYEITSDCVVKLVGRDLDRLSEDEMDLFLVKFQ</sequence>
<evidence type="ECO:0000313" key="4">
    <source>
        <dbReference type="Proteomes" id="UP000712600"/>
    </source>
</evidence>
<dbReference type="Pfam" id="PF07724">
    <property type="entry name" value="AAA_2"/>
    <property type="match status" value="1"/>
</dbReference>
<evidence type="ECO:0000259" key="1">
    <source>
        <dbReference type="Pfam" id="PF07724"/>
    </source>
</evidence>
<dbReference type="AlphaFoldDB" id="A0A8S9P7J7"/>
<evidence type="ECO:0008006" key="5">
    <source>
        <dbReference type="Google" id="ProtNLM"/>
    </source>
</evidence>
<dbReference type="PANTHER" id="PTHR43572:SF49">
    <property type="entry name" value="PROTEIN SMAX1-LIKE 8"/>
    <property type="match status" value="1"/>
</dbReference>
<dbReference type="GO" id="GO:0005524">
    <property type="term" value="F:ATP binding"/>
    <property type="evidence" value="ECO:0007669"/>
    <property type="project" value="InterPro"/>
</dbReference>
<dbReference type="Pfam" id="PF26587">
    <property type="entry name" value="AAA_lid_SMAX1"/>
    <property type="match status" value="1"/>
</dbReference>
<dbReference type="SUPFAM" id="SSF52540">
    <property type="entry name" value="P-loop containing nucleoside triphosphate hydrolases"/>
    <property type="match status" value="1"/>
</dbReference>
<dbReference type="Proteomes" id="UP000712600">
    <property type="component" value="Unassembled WGS sequence"/>
</dbReference>
<dbReference type="InterPro" id="IPR027417">
    <property type="entry name" value="P-loop_NTPase"/>
</dbReference>
<dbReference type="EMBL" id="QGKX02001521">
    <property type="protein sequence ID" value="KAF3511220.1"/>
    <property type="molecule type" value="Genomic_DNA"/>
</dbReference>
<evidence type="ECO:0000259" key="2">
    <source>
        <dbReference type="Pfam" id="PF26587"/>
    </source>
</evidence>
<comment type="caution">
    <text evidence="3">The sequence shown here is derived from an EMBL/GenBank/DDBJ whole genome shotgun (WGS) entry which is preliminary data.</text>
</comment>
<proteinExistence type="predicted"/>
<feature type="domain" description="ATPase AAA-type core" evidence="1">
    <location>
        <begin position="20"/>
        <end position="80"/>
    </location>
</feature>
<reference evidence="3" key="1">
    <citation type="submission" date="2019-12" db="EMBL/GenBank/DDBJ databases">
        <title>Genome sequencing and annotation of Brassica cretica.</title>
        <authorList>
            <person name="Studholme D.J."/>
            <person name="Sarris P."/>
        </authorList>
    </citation>
    <scope>NUCLEOTIDE SEQUENCE</scope>
    <source>
        <strain evidence="3">PFS-109/04</strain>
        <tissue evidence="3">Leaf</tissue>
    </source>
</reference>